<sequence length="270" mass="32357">MKKIILFFLLFFISKTYSQQKLNWAEVLYGDIKNLRENKIKTLKLKKGNKVFRSVTVISENSIIVKDSLAEFYFEFDNEDRLISVKSIKEKIQEKFGLNFKNNFVNGISKLTDEKGVEIYNQLSKVYFNNISYEEKETYSFDKEKKDSLNVFRTKYFFNEQNPELSYKETYNNGKTFGRKYFNDTEVWKEKFSDYYVVDSILKKDSSIDTKKEFVRMSKSITRNGRLLKYFKDLEVEVVTFSDKKYNINLSEHPDFLSFPIYTFLTKEKY</sequence>
<keyword evidence="2" id="KW-1185">Reference proteome</keyword>
<dbReference type="AlphaFoldDB" id="A0A2M9C180"/>
<protein>
    <submittedName>
        <fullName evidence="1">Uncharacterized protein</fullName>
    </submittedName>
</protein>
<organism evidence="1 2">
    <name type="scientific">Chryseobacterium geocarposphaerae</name>
    <dbReference type="NCBI Taxonomy" id="1416776"/>
    <lineage>
        <taxon>Bacteria</taxon>
        <taxon>Pseudomonadati</taxon>
        <taxon>Bacteroidota</taxon>
        <taxon>Flavobacteriia</taxon>
        <taxon>Flavobacteriales</taxon>
        <taxon>Weeksellaceae</taxon>
        <taxon>Chryseobacterium group</taxon>
        <taxon>Chryseobacterium</taxon>
    </lineage>
</organism>
<dbReference type="EMBL" id="PGFD01000002">
    <property type="protein sequence ID" value="PJJ64138.1"/>
    <property type="molecule type" value="Genomic_DNA"/>
</dbReference>
<name>A0A2M9C180_9FLAO</name>
<evidence type="ECO:0000313" key="1">
    <source>
        <dbReference type="EMBL" id="PJJ64138.1"/>
    </source>
</evidence>
<evidence type="ECO:0000313" key="2">
    <source>
        <dbReference type="Proteomes" id="UP000228740"/>
    </source>
</evidence>
<gene>
    <name evidence="1" type="ORF">CLV73_2493</name>
</gene>
<reference evidence="1 2" key="1">
    <citation type="submission" date="2017-11" db="EMBL/GenBank/DDBJ databases">
        <title>Genomic Encyclopedia of Archaeal and Bacterial Type Strains, Phase II (KMG-II): From Individual Species to Whole Genera.</title>
        <authorList>
            <person name="Goeker M."/>
        </authorList>
    </citation>
    <scope>NUCLEOTIDE SEQUENCE [LARGE SCALE GENOMIC DNA]</scope>
    <source>
        <strain evidence="1 2">DSM 27617</strain>
    </source>
</reference>
<accession>A0A2M9C180</accession>
<dbReference type="RefSeq" id="WP_100377181.1">
    <property type="nucleotide sequence ID" value="NZ_PGFD01000002.1"/>
</dbReference>
<dbReference type="Proteomes" id="UP000228740">
    <property type="component" value="Unassembled WGS sequence"/>
</dbReference>
<proteinExistence type="predicted"/>
<dbReference type="OrthoDB" id="1244848at2"/>
<comment type="caution">
    <text evidence="1">The sequence shown here is derived from an EMBL/GenBank/DDBJ whole genome shotgun (WGS) entry which is preliminary data.</text>
</comment>